<sequence>MKEWFTLVNSTTIRSEVEKFMELEKLSLSDLGRKTGLNVGSLSSIITGGRIMSVNQLDRITELMELPEGHFYDLYIQDNIAAAQPNWRRLRPFIFKCAELNKLDCIRQVTSWLLDNIVYCPVLFDAAEELLQAGKKDAAAILYEGVAVTEHSQHSERLALCQYRLFTIKLGDDQAQNLQAAAQFELYVDRLDEVLQLDALKDLANVYRSLREWNKVDKFAEQMGTKARMHYFAENRHNRKVGDPYSKLSRPLFVYIAYSDLLRGEVCHELAEYGHALQFILNYTDLSWVKENDEEVLRWKGLFQEWAKTNTYVTKLYSGDLGVLPEYVEHIKIIKDDILLSLLNIAELANRFNVNVDQIFEHFRPEILLLTEGENIPGNYYNQRLIVERLTRLFSELSEYFLQKGEYMVGFKYLLNSLEKSATINYDSNTVKCVGLFENYRNYASPEIQSDYQKLFREVYQNEKNNRLTPIRR</sequence>
<dbReference type="PROSITE" id="PS50943">
    <property type="entry name" value="HTH_CROC1"/>
    <property type="match status" value="1"/>
</dbReference>
<feature type="domain" description="HTH cro/C1-type" evidence="1">
    <location>
        <begin position="17"/>
        <end position="71"/>
    </location>
</feature>
<gene>
    <name evidence="2" type="ORF">ACE41H_22635</name>
</gene>
<evidence type="ECO:0000259" key="1">
    <source>
        <dbReference type="PROSITE" id="PS50943"/>
    </source>
</evidence>
<dbReference type="InterPro" id="IPR010982">
    <property type="entry name" value="Lambda_DNA-bd_dom_sf"/>
</dbReference>
<accession>A0ABV5AZX8</accession>
<evidence type="ECO:0000313" key="2">
    <source>
        <dbReference type="EMBL" id="MFB5269560.1"/>
    </source>
</evidence>
<dbReference type="RefSeq" id="WP_375357832.1">
    <property type="nucleotide sequence ID" value="NZ_JBHHMI010000034.1"/>
</dbReference>
<protein>
    <submittedName>
        <fullName evidence="2">Helix-turn-helix domain-containing protein</fullName>
    </submittedName>
</protein>
<dbReference type="Proteomes" id="UP001580346">
    <property type="component" value="Unassembled WGS sequence"/>
</dbReference>
<dbReference type="InterPro" id="IPR001387">
    <property type="entry name" value="Cro/C1-type_HTH"/>
</dbReference>
<proteinExistence type="predicted"/>
<keyword evidence="3" id="KW-1185">Reference proteome</keyword>
<dbReference type="EMBL" id="JBHHMI010000034">
    <property type="protein sequence ID" value="MFB5269560.1"/>
    <property type="molecule type" value="Genomic_DNA"/>
</dbReference>
<organism evidence="2 3">
    <name type="scientific">Paenibacillus enshidis</name>
    <dbReference type="NCBI Taxonomy" id="1458439"/>
    <lineage>
        <taxon>Bacteria</taxon>
        <taxon>Bacillati</taxon>
        <taxon>Bacillota</taxon>
        <taxon>Bacilli</taxon>
        <taxon>Bacillales</taxon>
        <taxon>Paenibacillaceae</taxon>
        <taxon>Paenibacillus</taxon>
    </lineage>
</organism>
<dbReference type="SUPFAM" id="SSF47413">
    <property type="entry name" value="lambda repressor-like DNA-binding domains"/>
    <property type="match status" value="1"/>
</dbReference>
<evidence type="ECO:0000313" key="3">
    <source>
        <dbReference type="Proteomes" id="UP001580346"/>
    </source>
</evidence>
<name>A0ABV5AZX8_9BACL</name>
<reference evidence="2 3" key="1">
    <citation type="submission" date="2024-09" db="EMBL/GenBank/DDBJ databases">
        <title>Paenibacillus zeirhizospherea sp. nov., isolated from surface of the maize (Zea mays) roots in a horticulture field, Hungary.</title>
        <authorList>
            <person name="Marton D."/>
            <person name="Farkas M."/>
            <person name="Bedics A."/>
            <person name="Toth E."/>
            <person name="Tancsics A."/>
            <person name="Boka K."/>
            <person name="Maroti G."/>
            <person name="Kriszt B."/>
            <person name="Cserhati M."/>
        </authorList>
    </citation>
    <scope>NUCLEOTIDE SEQUENCE [LARGE SCALE GENOMIC DNA]</scope>
    <source>
        <strain evidence="2 3">KCTC 33519</strain>
    </source>
</reference>
<comment type="caution">
    <text evidence="2">The sequence shown here is derived from an EMBL/GenBank/DDBJ whole genome shotgun (WGS) entry which is preliminary data.</text>
</comment>
<dbReference type="SMART" id="SM00530">
    <property type="entry name" value="HTH_XRE"/>
    <property type="match status" value="1"/>
</dbReference>